<dbReference type="EMBL" id="GGFM01008910">
    <property type="protein sequence ID" value="MBW29661.1"/>
    <property type="molecule type" value="Transcribed_RNA"/>
</dbReference>
<dbReference type="AlphaFoldDB" id="A0A2M3ZMA4"/>
<sequence>MMNRALTVCASSTLSLSFSSSIPNLTAKSRLGSAMIGYGKLPIMSGQYDLISFTQSTWHFRSSTEWANTFTLRLAKCSLCTAIRPSSVVQTGVKSAGCENRTHQESSSQL</sequence>
<name>A0A2M3ZMA4_9DIPT</name>
<organism evidence="1">
    <name type="scientific">Anopheles braziliensis</name>
    <dbReference type="NCBI Taxonomy" id="58242"/>
    <lineage>
        <taxon>Eukaryota</taxon>
        <taxon>Metazoa</taxon>
        <taxon>Ecdysozoa</taxon>
        <taxon>Arthropoda</taxon>
        <taxon>Hexapoda</taxon>
        <taxon>Insecta</taxon>
        <taxon>Pterygota</taxon>
        <taxon>Neoptera</taxon>
        <taxon>Endopterygota</taxon>
        <taxon>Diptera</taxon>
        <taxon>Nematocera</taxon>
        <taxon>Culicoidea</taxon>
        <taxon>Culicidae</taxon>
        <taxon>Anophelinae</taxon>
        <taxon>Anopheles</taxon>
    </lineage>
</organism>
<reference evidence="1" key="1">
    <citation type="submission" date="2018-01" db="EMBL/GenBank/DDBJ databases">
        <title>An insight into the sialome of Amazonian anophelines.</title>
        <authorList>
            <person name="Ribeiro J.M."/>
            <person name="Scarpassa V."/>
            <person name="Calvo E."/>
        </authorList>
    </citation>
    <scope>NUCLEOTIDE SEQUENCE</scope>
    <source>
        <tissue evidence="1">Salivary glands</tissue>
    </source>
</reference>
<evidence type="ECO:0000313" key="1">
    <source>
        <dbReference type="EMBL" id="MBW29661.1"/>
    </source>
</evidence>
<accession>A0A2M3ZMA4</accession>
<protein>
    <submittedName>
        <fullName evidence="1">Putative secreted peptide</fullName>
    </submittedName>
</protein>
<proteinExistence type="predicted"/>